<comment type="caution">
    <text evidence="3">The sequence shown here is derived from an EMBL/GenBank/DDBJ whole genome shotgun (WGS) entry which is preliminary data.</text>
</comment>
<organism evidence="3">
    <name type="scientific">mine drainage metagenome</name>
    <dbReference type="NCBI Taxonomy" id="410659"/>
    <lineage>
        <taxon>unclassified sequences</taxon>
        <taxon>metagenomes</taxon>
        <taxon>ecological metagenomes</taxon>
    </lineage>
</organism>
<feature type="transmembrane region" description="Helical" evidence="2">
    <location>
        <begin position="31"/>
        <end position="60"/>
    </location>
</feature>
<evidence type="ECO:0000313" key="3">
    <source>
        <dbReference type="EMBL" id="OIQ91360.1"/>
    </source>
</evidence>
<keyword evidence="2" id="KW-1133">Transmembrane helix</keyword>
<gene>
    <name evidence="3" type="ORF">GALL_267570</name>
</gene>
<accession>A0A1J5R5T9</accession>
<evidence type="ECO:0000256" key="2">
    <source>
        <dbReference type="SAM" id="Phobius"/>
    </source>
</evidence>
<name>A0A1J5R5T9_9ZZZZ</name>
<sequence length="98" mass="9860">MAEQSTEGTESTGALAWLPPSAPPSNHGHTVAAWTTTIVVLVGALVSALAVVFAVVWLFWAGLGVVLVGAVTGKVLQVLGYGQGGANTLARQAGARAH</sequence>
<dbReference type="NCBIfam" id="NF041681">
    <property type="entry name" value="HGxxPAAW"/>
    <property type="match status" value="1"/>
</dbReference>
<proteinExistence type="predicted"/>
<keyword evidence="2" id="KW-0812">Transmembrane</keyword>
<feature type="compositionally biased region" description="Polar residues" evidence="1">
    <location>
        <begin position="1"/>
        <end position="12"/>
    </location>
</feature>
<protein>
    <submittedName>
        <fullName evidence="3">Uncharacterized protein</fullName>
    </submittedName>
</protein>
<dbReference type="Pfam" id="PF20447">
    <property type="entry name" value="DUF6704"/>
    <property type="match status" value="1"/>
</dbReference>
<dbReference type="AlphaFoldDB" id="A0A1J5R5T9"/>
<dbReference type="EMBL" id="MLJW01000262">
    <property type="protein sequence ID" value="OIQ91360.1"/>
    <property type="molecule type" value="Genomic_DNA"/>
</dbReference>
<dbReference type="InterPro" id="IPR046550">
    <property type="entry name" value="DUF6704"/>
</dbReference>
<reference evidence="3" key="1">
    <citation type="submission" date="2016-10" db="EMBL/GenBank/DDBJ databases">
        <title>Sequence of Gallionella enrichment culture.</title>
        <authorList>
            <person name="Poehlein A."/>
            <person name="Muehling M."/>
            <person name="Daniel R."/>
        </authorList>
    </citation>
    <scope>NUCLEOTIDE SEQUENCE</scope>
</reference>
<feature type="region of interest" description="Disordered" evidence="1">
    <location>
        <begin position="1"/>
        <end position="28"/>
    </location>
</feature>
<evidence type="ECO:0000256" key="1">
    <source>
        <dbReference type="SAM" id="MobiDB-lite"/>
    </source>
</evidence>
<keyword evidence="2" id="KW-0472">Membrane</keyword>